<evidence type="ECO:0000256" key="3">
    <source>
        <dbReference type="ARBA" id="ARBA00022989"/>
    </source>
</evidence>
<dbReference type="Proteomes" id="UP000305674">
    <property type="component" value="Unassembled WGS sequence"/>
</dbReference>
<dbReference type="Gene3D" id="1.20.120.1630">
    <property type="match status" value="1"/>
</dbReference>
<accession>A0A4U1BJ83</accession>
<evidence type="ECO:0000313" key="7">
    <source>
        <dbReference type="Proteomes" id="UP000305674"/>
    </source>
</evidence>
<evidence type="ECO:0000256" key="5">
    <source>
        <dbReference type="SAM" id="Phobius"/>
    </source>
</evidence>
<dbReference type="EMBL" id="SWCI01000002">
    <property type="protein sequence ID" value="TKB50599.1"/>
    <property type="molecule type" value="Genomic_DNA"/>
</dbReference>
<protein>
    <submittedName>
        <fullName evidence="6">Isoprenylcysteine carboxylmethyltransferase family protein</fullName>
    </submittedName>
</protein>
<dbReference type="GO" id="GO:0012505">
    <property type="term" value="C:endomembrane system"/>
    <property type="evidence" value="ECO:0007669"/>
    <property type="project" value="UniProtKB-SubCell"/>
</dbReference>
<dbReference type="OrthoDB" id="9811969at2"/>
<dbReference type="RefSeq" id="WP_136852121.1">
    <property type="nucleotide sequence ID" value="NZ_SWCI01000002.1"/>
</dbReference>
<evidence type="ECO:0000256" key="1">
    <source>
        <dbReference type="ARBA" id="ARBA00004127"/>
    </source>
</evidence>
<sequence>MNKLELKLPPVLVALLAAGLMWLVAQCPLGAQILPAGIRLELTALFLMLGAIAGLGGVMAFHRHKTTVDPTKPENASTLVTGGIYRVSRNPMYLGLLLGLTAWGCFLSHLLSLLVLIPFVLYMNRFQIRPEERMMAGLFGEKFELYRRTVRRWL</sequence>
<comment type="caution">
    <text evidence="6">The sequence shown here is derived from an EMBL/GenBank/DDBJ whole genome shotgun (WGS) entry which is preliminary data.</text>
</comment>
<feature type="transmembrane region" description="Helical" evidence="5">
    <location>
        <begin position="43"/>
        <end position="62"/>
    </location>
</feature>
<keyword evidence="3 5" id="KW-1133">Transmembrane helix</keyword>
<organism evidence="6 7">
    <name type="scientific">Ferrimonas sediminicola</name>
    <dbReference type="NCBI Taxonomy" id="2569538"/>
    <lineage>
        <taxon>Bacteria</taxon>
        <taxon>Pseudomonadati</taxon>
        <taxon>Pseudomonadota</taxon>
        <taxon>Gammaproteobacteria</taxon>
        <taxon>Alteromonadales</taxon>
        <taxon>Ferrimonadaceae</taxon>
        <taxon>Ferrimonas</taxon>
    </lineage>
</organism>
<dbReference type="AlphaFoldDB" id="A0A4U1BJ83"/>
<keyword evidence="7" id="KW-1185">Reference proteome</keyword>
<evidence type="ECO:0000313" key="6">
    <source>
        <dbReference type="EMBL" id="TKB50599.1"/>
    </source>
</evidence>
<evidence type="ECO:0000256" key="4">
    <source>
        <dbReference type="ARBA" id="ARBA00023136"/>
    </source>
</evidence>
<keyword evidence="2 5" id="KW-0812">Transmembrane</keyword>
<dbReference type="PANTHER" id="PTHR12714">
    <property type="entry name" value="PROTEIN-S ISOPRENYLCYSTEINE O-METHYLTRANSFERASE"/>
    <property type="match status" value="1"/>
</dbReference>
<feature type="transmembrane region" description="Helical" evidence="5">
    <location>
        <begin position="93"/>
        <end position="123"/>
    </location>
</feature>
<reference evidence="6 7" key="1">
    <citation type="submission" date="2019-04" db="EMBL/GenBank/DDBJ databases">
        <authorList>
            <person name="Hwang J.C."/>
        </authorList>
    </citation>
    <scope>NUCLEOTIDE SEQUENCE [LARGE SCALE GENOMIC DNA]</scope>
    <source>
        <strain evidence="6 7">IMCC35001</strain>
    </source>
</reference>
<keyword evidence="6" id="KW-0808">Transferase</keyword>
<dbReference type="GO" id="GO:0032259">
    <property type="term" value="P:methylation"/>
    <property type="evidence" value="ECO:0007669"/>
    <property type="project" value="UniProtKB-KW"/>
</dbReference>
<gene>
    <name evidence="6" type="ORF">FCL40_05465</name>
</gene>
<dbReference type="GO" id="GO:0008168">
    <property type="term" value="F:methyltransferase activity"/>
    <property type="evidence" value="ECO:0007669"/>
    <property type="project" value="UniProtKB-KW"/>
</dbReference>
<comment type="subcellular location">
    <subcellularLocation>
        <location evidence="1">Endomembrane system</location>
        <topology evidence="1">Multi-pass membrane protein</topology>
    </subcellularLocation>
</comment>
<name>A0A4U1BJ83_9GAMM</name>
<keyword evidence="6" id="KW-0489">Methyltransferase</keyword>
<dbReference type="PANTHER" id="PTHR12714:SF24">
    <property type="entry name" value="SLR1182 PROTEIN"/>
    <property type="match status" value="1"/>
</dbReference>
<evidence type="ECO:0000256" key="2">
    <source>
        <dbReference type="ARBA" id="ARBA00022692"/>
    </source>
</evidence>
<feature type="transmembrane region" description="Helical" evidence="5">
    <location>
        <begin position="12"/>
        <end position="31"/>
    </location>
</feature>
<dbReference type="Pfam" id="PF04191">
    <property type="entry name" value="PEMT"/>
    <property type="match status" value="1"/>
</dbReference>
<dbReference type="InterPro" id="IPR007318">
    <property type="entry name" value="Phopholipid_MeTrfase"/>
</dbReference>
<proteinExistence type="predicted"/>
<keyword evidence="4 5" id="KW-0472">Membrane</keyword>